<keyword evidence="1" id="KW-0472">Membrane</keyword>
<dbReference type="Proteomes" id="UP000003505">
    <property type="component" value="Unassembled WGS sequence"/>
</dbReference>
<reference evidence="4 5" key="1">
    <citation type="submission" date="2009-09" db="EMBL/GenBank/DDBJ databases">
        <authorList>
            <person name="Weinstock G."/>
            <person name="Sodergren E."/>
            <person name="Clifton S."/>
            <person name="Fulton L."/>
            <person name="Fulton B."/>
            <person name="Courtney L."/>
            <person name="Fronick C."/>
            <person name="Harrison M."/>
            <person name="Strong C."/>
            <person name="Farmer C."/>
            <person name="Delahaunty K."/>
            <person name="Markovic C."/>
            <person name="Hall O."/>
            <person name="Minx P."/>
            <person name="Tomlinson C."/>
            <person name="Mitreva M."/>
            <person name="Nelson J."/>
            <person name="Hou S."/>
            <person name="Wollam A."/>
            <person name="Pepin K.H."/>
            <person name="Johnson M."/>
            <person name="Bhonagiri V."/>
            <person name="Nash W.E."/>
            <person name="Warren W."/>
            <person name="Chinwalla A."/>
            <person name="Mardis E.R."/>
            <person name="Wilson R.K."/>
        </authorList>
    </citation>
    <scope>NUCLEOTIDE SEQUENCE [LARGE SCALE GENOMIC DNA]</scope>
    <source>
        <strain evidence="4">ATCC 35185</strain>
        <strain evidence="5">ATCC 35185 / DSM 20758 / VPI D19B-28</strain>
    </source>
</reference>
<feature type="transmembrane region" description="Helical" evidence="1">
    <location>
        <begin position="48"/>
        <end position="69"/>
    </location>
</feature>
<keyword evidence="1" id="KW-1133">Transmembrane helix</keyword>
<dbReference type="eggNOG" id="COG4640">
    <property type="taxonomic scope" value="Bacteria"/>
</dbReference>
<feature type="transmembrane region" description="Helical" evidence="1">
    <location>
        <begin position="175"/>
        <end position="195"/>
    </location>
</feature>
<dbReference type="InterPro" id="IPR025328">
    <property type="entry name" value="DUF4234"/>
</dbReference>
<reference evidence="3 6" key="2">
    <citation type="submission" date="2011-04" db="EMBL/GenBank/DDBJ databases">
        <title>The complete genome of Selenomonas sputigena DSM 20758.</title>
        <authorList>
            <consortium name="US DOE Joint Genome Institute (JGI-PGF)"/>
            <person name="Lucas S."/>
            <person name="Copeland A."/>
            <person name="Lapidus A."/>
            <person name="Bruce D."/>
            <person name="Goodwin L."/>
            <person name="Pitluck S."/>
            <person name="Peters L."/>
            <person name="Kyrpides N."/>
            <person name="Mavromatis K."/>
            <person name="Ivanova N."/>
            <person name="Ovchinnikova G."/>
            <person name="Teshima H."/>
            <person name="Detter J.C."/>
            <person name="Tapia R."/>
            <person name="Han C."/>
            <person name="Land M."/>
            <person name="Hauser L."/>
            <person name="Markowitz V."/>
            <person name="Cheng J.-F."/>
            <person name="Hugenholtz P."/>
            <person name="Woyke T."/>
            <person name="Wu D."/>
            <person name="Gronow S."/>
            <person name="Wellnitz S."/>
            <person name="Schneider S."/>
            <person name="Klenk H.-P."/>
            <person name="Eisen J.A."/>
        </authorList>
    </citation>
    <scope>NUCLEOTIDE SEQUENCE [LARGE SCALE GENOMIC DNA]</scope>
    <source>
        <strain evidence="3">ATCC 35185</strain>
        <strain evidence="6">ATCC 35185 / DSM 20758 / VPI D19B-28</strain>
    </source>
</reference>
<dbReference type="RefSeq" id="WP_006193775.1">
    <property type="nucleotide sequence ID" value="NC_015437.1"/>
</dbReference>
<dbReference type="AlphaFoldDB" id="C9LY52"/>
<dbReference type="OrthoDB" id="192868at2"/>
<proteinExistence type="predicted"/>
<evidence type="ECO:0000259" key="2">
    <source>
        <dbReference type="Pfam" id="PF14018"/>
    </source>
</evidence>
<feature type="transmembrane region" description="Helical" evidence="1">
    <location>
        <begin position="135"/>
        <end position="163"/>
    </location>
</feature>
<evidence type="ECO:0000256" key="1">
    <source>
        <dbReference type="SAM" id="Phobius"/>
    </source>
</evidence>
<protein>
    <recommendedName>
        <fullName evidence="2">DUF4234 domain-containing protein</fullName>
    </recommendedName>
</protein>
<feature type="domain" description="DUF4234" evidence="2">
    <location>
        <begin position="6"/>
        <end position="73"/>
    </location>
</feature>
<dbReference type="HOGENOM" id="CLU_1214124_0_0_9"/>
<keyword evidence="6" id="KW-1185">Reference proteome</keyword>
<feature type="transmembrane region" description="Helical" evidence="1">
    <location>
        <begin position="90"/>
        <end position="115"/>
    </location>
</feature>
<evidence type="ECO:0000313" key="5">
    <source>
        <dbReference type="Proteomes" id="UP000003505"/>
    </source>
</evidence>
<dbReference type="KEGG" id="ssg:Selsp_0296"/>
<dbReference type="Proteomes" id="UP000011124">
    <property type="component" value="Chromosome"/>
</dbReference>
<evidence type="ECO:0000313" key="3">
    <source>
        <dbReference type="EMBL" id="AEB99270.1"/>
    </source>
</evidence>
<dbReference type="Pfam" id="PF14018">
    <property type="entry name" value="DUF4234"/>
    <property type="match status" value="1"/>
</dbReference>
<feature type="transmembrane region" description="Helical" evidence="1">
    <location>
        <begin position="7"/>
        <end position="28"/>
    </location>
</feature>
<keyword evidence="1" id="KW-0812">Transmembrane</keyword>
<evidence type="ECO:0000313" key="6">
    <source>
        <dbReference type="Proteomes" id="UP000011124"/>
    </source>
</evidence>
<organism evidence="4 5">
    <name type="scientific">Selenomonas sputigena (strain ATCC 35185 / DSM 20758 / CCUG 44933 / VPI D19B-28)</name>
    <dbReference type="NCBI Taxonomy" id="546271"/>
    <lineage>
        <taxon>Bacteria</taxon>
        <taxon>Bacillati</taxon>
        <taxon>Bacillota</taxon>
        <taxon>Negativicutes</taxon>
        <taxon>Selenomonadales</taxon>
        <taxon>Selenomonadaceae</taxon>
        <taxon>Selenomonas</taxon>
    </lineage>
</organism>
<dbReference type="STRING" id="546271.Selsp_0296"/>
<name>C9LY52_SELS3</name>
<evidence type="ECO:0000313" key="4">
    <source>
        <dbReference type="EMBL" id="EEX76246.1"/>
    </source>
</evidence>
<dbReference type="EMBL" id="ACKP02000050">
    <property type="protein sequence ID" value="EEX76246.1"/>
    <property type="molecule type" value="Genomic_DNA"/>
</dbReference>
<accession>C9LY52</accession>
<dbReference type="EMBL" id="CP002637">
    <property type="protein sequence ID" value="AEB99270.1"/>
    <property type="molecule type" value="Genomic_DNA"/>
</dbReference>
<gene>
    <name evidence="3" type="ordered locus">Selsp_0296</name>
    <name evidence="4" type="ORF">SELSPUOL_02411</name>
</gene>
<sequence>MQIQKRDIALSIVLTVITCGIYGLYWMYKLTNEIHALSGKPRTVDGGTAVLYTILTCSFYFYYWLYKIGGELVELRRENGLPPDSVSNKTYTIVTIVMTVIYIVFTMLDYTFQFILSAAAEAAPVHHDSTEDAMAIGIVILAFIIGLLVTAIVQAILSGIVLWAVYKRKDDSPTLVYLLMAILRTYNFTMAFLQASLNDFLQQKNCGAPPDPIFSADAPRVSLQKPHA</sequence>